<protein>
    <recommendedName>
        <fullName evidence="3">F-box domain-containing protein</fullName>
    </recommendedName>
</protein>
<evidence type="ECO:0008006" key="3">
    <source>
        <dbReference type="Google" id="ProtNLM"/>
    </source>
</evidence>
<gene>
    <name evidence="1" type="ORF">CBER1_09981</name>
</gene>
<accession>A0A2S6CAV4</accession>
<comment type="caution">
    <text evidence="1">The sequence shown here is derived from an EMBL/GenBank/DDBJ whole genome shotgun (WGS) entry which is preliminary data.</text>
</comment>
<evidence type="ECO:0000313" key="1">
    <source>
        <dbReference type="EMBL" id="PPJ56858.1"/>
    </source>
</evidence>
<dbReference type="PANTHER" id="PTHR42085:SF2">
    <property type="entry name" value="F-BOX DOMAIN-CONTAINING PROTEIN"/>
    <property type="match status" value="1"/>
</dbReference>
<organism evidence="1 2">
    <name type="scientific">Cercospora berteroae</name>
    <dbReference type="NCBI Taxonomy" id="357750"/>
    <lineage>
        <taxon>Eukaryota</taxon>
        <taxon>Fungi</taxon>
        <taxon>Dikarya</taxon>
        <taxon>Ascomycota</taxon>
        <taxon>Pezizomycotina</taxon>
        <taxon>Dothideomycetes</taxon>
        <taxon>Dothideomycetidae</taxon>
        <taxon>Mycosphaerellales</taxon>
        <taxon>Mycosphaerellaceae</taxon>
        <taxon>Cercospora</taxon>
    </lineage>
</organism>
<sequence>MPFPDEVNELAKSVRDFTATQLRATCPYMKTQTLEKLLDDCGMQLQLGILQQLSEMRETLGSGGFMSLPPELRNTIYEMALYRADDETVIVDKAIRSRGQAALLRVSRTVHQERRSMLYGANTFEYNITRSRDLIEWLRSIGSNAALIKCIVLELWGDIPPREVLAVILGSAFGLRLAGLTVHQAVLKTFGLHGVGVADEVFRIKFVTSLHWRGQRESVDFYGAAGIEGDELFSSKVLTRLALS</sequence>
<dbReference type="PANTHER" id="PTHR42085">
    <property type="entry name" value="F-BOX DOMAIN-CONTAINING PROTEIN"/>
    <property type="match status" value="1"/>
</dbReference>
<dbReference type="OrthoDB" id="3650508at2759"/>
<dbReference type="Proteomes" id="UP000237631">
    <property type="component" value="Unassembled WGS sequence"/>
</dbReference>
<name>A0A2S6CAV4_9PEZI</name>
<keyword evidence="2" id="KW-1185">Reference proteome</keyword>
<dbReference type="AlphaFoldDB" id="A0A2S6CAV4"/>
<reference evidence="2" key="1">
    <citation type="journal article" date="2017" name="bioRxiv">
        <title>Conservation of a gene cluster reveals novel cercosporin biosynthetic mechanisms and extends production to the genus Colletotrichum.</title>
        <authorList>
            <person name="de Jonge R."/>
            <person name="Ebert M.K."/>
            <person name="Huitt-Roehl C.R."/>
            <person name="Pal P."/>
            <person name="Suttle J.C."/>
            <person name="Spanner R.E."/>
            <person name="Neubauer J.D."/>
            <person name="Jurick W.M.II."/>
            <person name="Stott K.A."/>
            <person name="Secor G.A."/>
            <person name="Thomma B.P.H.J."/>
            <person name="Van de Peer Y."/>
            <person name="Townsend C.A."/>
            <person name="Bolton M.D."/>
        </authorList>
    </citation>
    <scope>NUCLEOTIDE SEQUENCE [LARGE SCALE GENOMIC DNA]</scope>
    <source>
        <strain evidence="2">CBS538.71</strain>
    </source>
</reference>
<evidence type="ECO:0000313" key="2">
    <source>
        <dbReference type="Proteomes" id="UP000237631"/>
    </source>
</evidence>
<dbReference type="InterPro" id="IPR038883">
    <property type="entry name" value="AN11006-like"/>
</dbReference>
<dbReference type="EMBL" id="PNEN01000506">
    <property type="protein sequence ID" value="PPJ56858.1"/>
    <property type="molecule type" value="Genomic_DNA"/>
</dbReference>
<proteinExistence type="predicted"/>